<evidence type="ECO:0000256" key="3">
    <source>
        <dbReference type="ARBA" id="ARBA00022475"/>
    </source>
</evidence>
<evidence type="ECO:0000256" key="5">
    <source>
        <dbReference type="ARBA" id="ARBA00022944"/>
    </source>
</evidence>
<evidence type="ECO:0000256" key="6">
    <source>
        <dbReference type="ARBA" id="ARBA00023136"/>
    </source>
</evidence>
<dbReference type="InterPro" id="IPR051612">
    <property type="entry name" value="Teichoic_Acid_Biosynth"/>
</dbReference>
<keyword evidence="6" id="KW-0472">Membrane</keyword>
<dbReference type="GO" id="GO:0005886">
    <property type="term" value="C:plasma membrane"/>
    <property type="evidence" value="ECO:0007669"/>
    <property type="project" value="UniProtKB-SubCell"/>
</dbReference>
<dbReference type="InterPro" id="IPR043149">
    <property type="entry name" value="TagF_N"/>
</dbReference>
<dbReference type="Gene3D" id="3.40.50.12580">
    <property type="match status" value="1"/>
</dbReference>
<evidence type="ECO:0000313" key="8">
    <source>
        <dbReference type="Proteomes" id="UP000000536"/>
    </source>
</evidence>
<dbReference type="PANTHER" id="PTHR37316">
    <property type="entry name" value="TEICHOIC ACID GLYCEROL-PHOSPHATE PRIMASE"/>
    <property type="match status" value="1"/>
</dbReference>
<keyword evidence="4" id="KW-0808">Transferase</keyword>
<dbReference type="SUPFAM" id="SSF53756">
    <property type="entry name" value="UDP-Glycosyltransferase/glycogen phosphorylase"/>
    <property type="match status" value="1"/>
</dbReference>
<dbReference type="InterPro" id="IPR043148">
    <property type="entry name" value="TagF_C"/>
</dbReference>
<dbReference type="AlphaFoldDB" id="Q5JJ29"/>
<dbReference type="PANTHER" id="PTHR37316:SF3">
    <property type="entry name" value="TEICHOIC ACID GLYCEROL-PHOSPHATE TRANSFERASE"/>
    <property type="match status" value="1"/>
</dbReference>
<accession>Q5JJ29</accession>
<dbReference type="HOGENOM" id="CLU_029598_1_1_2"/>
<evidence type="ECO:0000256" key="1">
    <source>
        <dbReference type="ARBA" id="ARBA00004202"/>
    </source>
</evidence>
<dbReference type="GO" id="GO:0047355">
    <property type="term" value="F:CDP-glycerol glycerophosphotransferase activity"/>
    <property type="evidence" value="ECO:0007669"/>
    <property type="project" value="InterPro"/>
</dbReference>
<dbReference type="EnsemblBacteria" id="BAD85904">
    <property type="protein sequence ID" value="BAD85904"/>
    <property type="gene ID" value="TK1715"/>
</dbReference>
<reference evidence="7 8" key="1">
    <citation type="journal article" date="2005" name="Genome Res.">
        <title>Complete genome sequence of the hyperthermophilic archaeon Thermococcus kodakaraensis KOD1 and comparison with Pyrococcus genomes.</title>
        <authorList>
            <person name="Fukui T."/>
            <person name="Atomi H."/>
            <person name="Kanai T."/>
            <person name="Matsumi R."/>
            <person name="Fujiwara S."/>
            <person name="Imanaka T."/>
        </authorList>
    </citation>
    <scope>NUCLEOTIDE SEQUENCE [LARGE SCALE GENOMIC DNA]</scope>
    <source>
        <strain evidence="8">ATCC BAA-918 / JCM 12380 / KOD1</strain>
    </source>
</reference>
<dbReference type="Proteomes" id="UP000000536">
    <property type="component" value="Chromosome"/>
</dbReference>
<gene>
    <name evidence="7" type="ordered locus">TK1715</name>
</gene>
<keyword evidence="3" id="KW-1003">Cell membrane</keyword>
<dbReference type="OrthoDB" id="46222at2157"/>
<protein>
    <submittedName>
        <fullName evidence="7">CDP-glycerol:poly(Glycerophosphate) glycerophosphotransferase</fullName>
    </submittedName>
</protein>
<dbReference type="Pfam" id="PF04464">
    <property type="entry name" value="Glyphos_transf"/>
    <property type="match status" value="1"/>
</dbReference>
<proteinExistence type="inferred from homology"/>
<dbReference type="STRING" id="69014.TK1715"/>
<dbReference type="Gene3D" id="3.40.50.11820">
    <property type="match status" value="1"/>
</dbReference>
<organism evidence="7 8">
    <name type="scientific">Thermococcus kodakarensis (strain ATCC BAA-918 / JCM 12380 / KOD1)</name>
    <name type="common">Pyrococcus kodakaraensis (strain KOD1)</name>
    <dbReference type="NCBI Taxonomy" id="69014"/>
    <lineage>
        <taxon>Archaea</taxon>
        <taxon>Methanobacteriati</taxon>
        <taxon>Methanobacteriota</taxon>
        <taxon>Thermococci</taxon>
        <taxon>Thermococcales</taxon>
        <taxon>Thermococcaceae</taxon>
        <taxon>Thermococcus</taxon>
    </lineage>
</organism>
<dbReference type="eggNOG" id="arCOG04827">
    <property type="taxonomic scope" value="Archaea"/>
</dbReference>
<comment type="similarity">
    <text evidence="2">Belongs to the CDP-glycerol glycerophosphotransferase family.</text>
</comment>
<evidence type="ECO:0000256" key="2">
    <source>
        <dbReference type="ARBA" id="ARBA00010488"/>
    </source>
</evidence>
<dbReference type="InParanoid" id="Q5JJ29"/>
<evidence type="ECO:0000256" key="4">
    <source>
        <dbReference type="ARBA" id="ARBA00022679"/>
    </source>
</evidence>
<comment type="subcellular location">
    <subcellularLocation>
        <location evidence="1">Cell membrane</location>
        <topology evidence="1">Peripheral membrane protein</topology>
    </subcellularLocation>
</comment>
<dbReference type="InterPro" id="IPR007554">
    <property type="entry name" value="Glycerophosphate_synth"/>
</dbReference>
<keyword evidence="8" id="KW-1185">Reference proteome</keyword>
<name>Q5JJ29_THEKO</name>
<keyword evidence="5" id="KW-0777">Teichoic acid biosynthesis</keyword>
<dbReference type="PhylomeDB" id="Q5JJ29"/>
<dbReference type="PATRIC" id="fig|69014.16.peg.1673"/>
<sequence length="397" mass="45932">MRMDRVTKQLIASRLLSLANVIPKDENKLLFYSTPDVSDNALALFKYVSRKTNDYELVWLLNNPSSPSVKVLKGRYSEAKTVPLYSIKGLKELLRAKFIITTDVLPVTPHLGQRVIQLWHGLPGKKTGYEHPLGIRDLYLYMDRWTTDFVTTSELVVGSFVRQFMINPRKFRILGQPRNDGLFDHMKDSKDTLSSILGIDVEAYDGVVLYAPTYRYTSYLKDFEASVRAVESLFRRDFIEFIREENILLVIKPHKLVAEAVKSKVKVSSNVVLLTDEPLQSHLLNINDIMGAFDILITDYSSIFEDYILLNRPIVFYLPDREALEQKSGFLLPYEFFAPGKKPETVEDLKRSLREYIDDPQIDAEWRETIKNLLYEVGQDNKSSERVYKHIIKGEFE</sequence>
<dbReference type="EMBL" id="AP006878">
    <property type="protein sequence ID" value="BAD85904.1"/>
    <property type="molecule type" value="Genomic_DNA"/>
</dbReference>
<evidence type="ECO:0000313" key="7">
    <source>
        <dbReference type="EMBL" id="BAD85904.1"/>
    </source>
</evidence>
<dbReference type="KEGG" id="tko:TK1715"/>